<evidence type="ECO:0000256" key="11">
    <source>
        <dbReference type="ARBA" id="ARBA00023303"/>
    </source>
</evidence>
<dbReference type="FunFam" id="1.10.287.70:FF:000002">
    <property type="entry name" value="Potassium voltage-gated channel subfamily a member"/>
    <property type="match status" value="1"/>
</dbReference>
<keyword evidence="16" id="KW-1185">Reference proteome</keyword>
<evidence type="ECO:0000256" key="3">
    <source>
        <dbReference type="ARBA" id="ARBA00022538"/>
    </source>
</evidence>
<keyword evidence="6" id="KW-0851">Voltage-gated channel</keyword>
<dbReference type="InterPro" id="IPR003131">
    <property type="entry name" value="T1-type_BTB"/>
</dbReference>
<dbReference type="GO" id="GO:0045211">
    <property type="term" value="C:postsynaptic membrane"/>
    <property type="evidence" value="ECO:0007669"/>
    <property type="project" value="TreeGrafter"/>
</dbReference>
<evidence type="ECO:0000256" key="2">
    <source>
        <dbReference type="ARBA" id="ARBA00022448"/>
    </source>
</evidence>
<keyword evidence="9" id="KW-0406">Ion transport</keyword>
<dbReference type="Pfam" id="PF00520">
    <property type="entry name" value="Ion_trans"/>
    <property type="match status" value="1"/>
</dbReference>
<dbReference type="GO" id="GO:0008076">
    <property type="term" value="C:voltage-gated potassium channel complex"/>
    <property type="evidence" value="ECO:0007669"/>
    <property type="project" value="InterPro"/>
</dbReference>
<keyword evidence="2" id="KW-0813">Transport</keyword>
<dbReference type="GO" id="GO:0005251">
    <property type="term" value="F:delayed rectifier potassium channel activity"/>
    <property type="evidence" value="ECO:0007669"/>
    <property type="project" value="TreeGrafter"/>
</dbReference>
<evidence type="ECO:0000256" key="8">
    <source>
        <dbReference type="ARBA" id="ARBA00022989"/>
    </source>
</evidence>
<evidence type="ECO:0000259" key="14">
    <source>
        <dbReference type="SMART" id="SM00225"/>
    </source>
</evidence>
<organism evidence="15 16">
    <name type="scientific">Paralvinella palmiformis</name>
    <dbReference type="NCBI Taxonomy" id="53620"/>
    <lineage>
        <taxon>Eukaryota</taxon>
        <taxon>Metazoa</taxon>
        <taxon>Spiralia</taxon>
        <taxon>Lophotrochozoa</taxon>
        <taxon>Annelida</taxon>
        <taxon>Polychaeta</taxon>
        <taxon>Sedentaria</taxon>
        <taxon>Canalipalpata</taxon>
        <taxon>Terebellida</taxon>
        <taxon>Terebelliformia</taxon>
        <taxon>Alvinellidae</taxon>
        <taxon>Paralvinella</taxon>
    </lineage>
</organism>
<proteinExistence type="predicted"/>
<dbReference type="PANTHER" id="PTHR11537:SF252">
    <property type="entry name" value="POTASSIUM VOLTAGE-GATED CHANNEL PROTEIN SHAW"/>
    <property type="match status" value="1"/>
</dbReference>
<dbReference type="InterPro" id="IPR003968">
    <property type="entry name" value="K_chnl_volt-dep_Kv"/>
</dbReference>
<dbReference type="PRINTS" id="PR01491">
    <property type="entry name" value="KVCHANNEL"/>
</dbReference>
<dbReference type="InterPro" id="IPR000210">
    <property type="entry name" value="BTB/POZ_dom"/>
</dbReference>
<dbReference type="InterPro" id="IPR027359">
    <property type="entry name" value="Volt_channel_dom_sf"/>
</dbReference>
<feature type="transmembrane region" description="Helical" evidence="13">
    <location>
        <begin position="255"/>
        <end position="274"/>
    </location>
</feature>
<dbReference type="Gene3D" id="3.30.710.10">
    <property type="entry name" value="Potassium Channel Kv1.1, Chain A"/>
    <property type="match status" value="1"/>
</dbReference>
<evidence type="ECO:0000256" key="12">
    <source>
        <dbReference type="SAM" id="MobiDB-lite"/>
    </source>
</evidence>
<evidence type="ECO:0000256" key="9">
    <source>
        <dbReference type="ARBA" id="ARBA00023065"/>
    </source>
</evidence>
<dbReference type="SUPFAM" id="SSF54695">
    <property type="entry name" value="POZ domain"/>
    <property type="match status" value="1"/>
</dbReference>
<dbReference type="InterPro" id="IPR003974">
    <property type="entry name" value="K_chnl_volt-dep_Kv3"/>
</dbReference>
<protein>
    <recommendedName>
        <fullName evidence="14">BTB domain-containing protein</fullName>
    </recommendedName>
</protein>
<dbReference type="Proteomes" id="UP001208570">
    <property type="component" value="Unassembled WGS sequence"/>
</dbReference>
<evidence type="ECO:0000256" key="13">
    <source>
        <dbReference type="SAM" id="Phobius"/>
    </source>
</evidence>
<evidence type="ECO:0000313" key="15">
    <source>
        <dbReference type="EMBL" id="KAK2158298.1"/>
    </source>
</evidence>
<dbReference type="PRINTS" id="PR01498">
    <property type="entry name" value="SHAWCHANNEL"/>
</dbReference>
<comment type="subcellular location">
    <subcellularLocation>
        <location evidence="1">Membrane</location>
        <topology evidence="1">Multi-pass membrane protein</topology>
    </subcellularLocation>
</comment>
<dbReference type="SMART" id="SM00225">
    <property type="entry name" value="BTB"/>
    <property type="match status" value="1"/>
</dbReference>
<evidence type="ECO:0000256" key="6">
    <source>
        <dbReference type="ARBA" id="ARBA00022882"/>
    </source>
</evidence>
<feature type="region of interest" description="Disordered" evidence="12">
    <location>
        <begin position="430"/>
        <end position="519"/>
    </location>
</feature>
<evidence type="ECO:0000256" key="10">
    <source>
        <dbReference type="ARBA" id="ARBA00023136"/>
    </source>
</evidence>
<feature type="compositionally biased region" description="Basic and acidic residues" evidence="12">
    <location>
        <begin position="510"/>
        <end position="519"/>
    </location>
</feature>
<accession>A0AAD9JS17</accession>
<comment type="caution">
    <text evidence="15">The sequence shown here is derived from an EMBL/GenBank/DDBJ whole genome shotgun (WGS) entry which is preliminary data.</text>
</comment>
<dbReference type="GO" id="GO:0001508">
    <property type="term" value="P:action potential"/>
    <property type="evidence" value="ECO:0007669"/>
    <property type="project" value="TreeGrafter"/>
</dbReference>
<feature type="transmembrane region" description="Helical" evidence="13">
    <location>
        <begin position="286"/>
        <end position="305"/>
    </location>
</feature>
<dbReference type="SUPFAM" id="SSF81324">
    <property type="entry name" value="Voltage-gated potassium channels"/>
    <property type="match status" value="1"/>
</dbReference>
<evidence type="ECO:0000256" key="5">
    <source>
        <dbReference type="ARBA" id="ARBA00022826"/>
    </source>
</evidence>
<dbReference type="EMBL" id="JAODUP010000173">
    <property type="protein sequence ID" value="KAK2158298.1"/>
    <property type="molecule type" value="Genomic_DNA"/>
</dbReference>
<reference evidence="15" key="1">
    <citation type="journal article" date="2023" name="Mol. Biol. Evol.">
        <title>Third-Generation Sequencing Reveals the Adaptive Role of the Epigenome in Three Deep-Sea Polychaetes.</title>
        <authorList>
            <person name="Perez M."/>
            <person name="Aroh O."/>
            <person name="Sun Y."/>
            <person name="Lan Y."/>
            <person name="Juniper S.K."/>
            <person name="Young C.R."/>
            <person name="Angers B."/>
            <person name="Qian P.Y."/>
        </authorList>
    </citation>
    <scope>NUCLEOTIDE SEQUENCE</scope>
    <source>
        <strain evidence="15">P08H-3</strain>
    </source>
</reference>
<dbReference type="Pfam" id="PF02214">
    <property type="entry name" value="BTB_2"/>
    <property type="match status" value="1"/>
</dbReference>
<keyword evidence="4 13" id="KW-0812">Transmembrane</keyword>
<dbReference type="InterPro" id="IPR005821">
    <property type="entry name" value="Ion_trans_dom"/>
</dbReference>
<name>A0AAD9JS17_9ANNE</name>
<dbReference type="InterPro" id="IPR011333">
    <property type="entry name" value="SKP1/BTB/POZ_sf"/>
</dbReference>
<keyword evidence="7" id="KW-0630">Potassium</keyword>
<keyword evidence="5" id="KW-0631">Potassium channel</keyword>
<evidence type="ECO:0000313" key="16">
    <source>
        <dbReference type="Proteomes" id="UP001208570"/>
    </source>
</evidence>
<evidence type="ECO:0000256" key="4">
    <source>
        <dbReference type="ARBA" id="ARBA00022692"/>
    </source>
</evidence>
<feature type="compositionally biased region" description="Polar residues" evidence="12">
    <location>
        <begin position="465"/>
        <end position="476"/>
    </location>
</feature>
<dbReference type="GO" id="GO:0032590">
    <property type="term" value="C:dendrite membrane"/>
    <property type="evidence" value="ECO:0007669"/>
    <property type="project" value="TreeGrafter"/>
</dbReference>
<dbReference type="Gene3D" id="1.20.120.350">
    <property type="entry name" value="Voltage-gated potassium channels. Chain C"/>
    <property type="match status" value="1"/>
</dbReference>
<dbReference type="GO" id="GO:0051260">
    <property type="term" value="P:protein homooligomerization"/>
    <property type="evidence" value="ECO:0007669"/>
    <property type="project" value="InterPro"/>
</dbReference>
<dbReference type="GO" id="GO:0042734">
    <property type="term" value="C:presynaptic membrane"/>
    <property type="evidence" value="ECO:0007669"/>
    <property type="project" value="TreeGrafter"/>
</dbReference>
<feature type="transmembrane region" description="Helical" evidence="13">
    <location>
        <begin position="366"/>
        <end position="383"/>
    </location>
</feature>
<feature type="compositionally biased region" description="Basic and acidic residues" evidence="12">
    <location>
        <begin position="448"/>
        <end position="462"/>
    </location>
</feature>
<keyword evidence="11" id="KW-0407">Ion channel</keyword>
<keyword evidence="8 13" id="KW-1133">Transmembrane helix</keyword>
<dbReference type="AlphaFoldDB" id="A0AAD9JS17"/>
<evidence type="ECO:0000256" key="7">
    <source>
        <dbReference type="ARBA" id="ARBA00022958"/>
    </source>
</evidence>
<dbReference type="PANTHER" id="PTHR11537">
    <property type="entry name" value="VOLTAGE-GATED POTASSIUM CHANNEL"/>
    <property type="match status" value="1"/>
</dbReference>
<dbReference type="GO" id="GO:0043679">
    <property type="term" value="C:axon terminus"/>
    <property type="evidence" value="ECO:0007669"/>
    <property type="project" value="TreeGrafter"/>
</dbReference>
<keyword evidence="3" id="KW-0633">Potassium transport</keyword>
<feature type="transmembrane region" description="Helical" evidence="13">
    <location>
        <begin position="326"/>
        <end position="346"/>
    </location>
</feature>
<dbReference type="InterPro" id="IPR028325">
    <property type="entry name" value="VG_K_chnl"/>
</dbReference>
<dbReference type="GO" id="GO:0032809">
    <property type="term" value="C:neuronal cell body membrane"/>
    <property type="evidence" value="ECO:0007669"/>
    <property type="project" value="TreeGrafter"/>
</dbReference>
<keyword evidence="10 13" id="KW-0472">Membrane</keyword>
<feature type="transmembrane region" description="Helical" evidence="13">
    <location>
        <begin position="390"/>
        <end position="412"/>
    </location>
</feature>
<sequence>MDQSEDDTDGTAGDIDPGDEKVVINVGGIRHEILVSSLIDKRGTRLCNLAHKHIKGRKEEYFFNRHPGVFSSVMDYYRSGELHVPLDICGAVVKRELDYWRIDGALIEPCCWTNYSSYINKQKTLSDFNKSMIEEDATLRELRNASGWRKKQMTIWMVLDHPRSSRLAMTFAVTSFMFVLASIFGFCIETLPIMFTVENVTRQCGPGQRNETVPTVVSKPFLTYLDYICTSFFTVELLVRMLFAPNKLEFFRNVMNVIDILALLPLYVQIILDLTDTYNCLKNDRAVLETIFILRIIRIFRIFHLMKHYKALKILVHAIKASFQELMMLSIFLFIATLVFSTLIFYAERPIDYTMLTKSQFETIPIGFWWSIVTMTTVGYGDIHPTTAMGYFVGALCAVCGVLLVALTIPVISNNFALFYLHARTREEITKDSPKSASGRATGKRRQKAESRPRRARGRMDSKGLLSNDSNSTTDESGIMMNARQVDVGILPSRGDQKSDGGGRLSPGKYESKVAETVM</sequence>
<feature type="transmembrane region" description="Helical" evidence="13">
    <location>
        <begin position="167"/>
        <end position="186"/>
    </location>
</feature>
<evidence type="ECO:0000256" key="1">
    <source>
        <dbReference type="ARBA" id="ARBA00004141"/>
    </source>
</evidence>
<gene>
    <name evidence="15" type="ORF">LSH36_173g03020</name>
</gene>
<dbReference type="PRINTS" id="PR00169">
    <property type="entry name" value="KCHANNEL"/>
</dbReference>
<feature type="transmembrane region" description="Helical" evidence="13">
    <location>
        <begin position="224"/>
        <end position="243"/>
    </location>
</feature>
<dbReference type="Gene3D" id="1.10.287.70">
    <property type="match status" value="1"/>
</dbReference>
<feature type="domain" description="BTB" evidence="14">
    <location>
        <begin position="20"/>
        <end position="117"/>
    </location>
</feature>